<proteinExistence type="inferred from homology"/>
<reference evidence="8" key="1">
    <citation type="submission" date="2022-08" db="EMBL/GenBank/DDBJ databases">
        <title>Mycobacterium kiyosense sp. nov., scotochromogenic slow-glowing species isolated from respiratory specimens.</title>
        <authorList>
            <person name="Fukano H."/>
            <person name="Kazumi Y."/>
            <person name="Sakagami N."/>
            <person name="Ato M."/>
            <person name="Mitarai S."/>
            <person name="Hoshino Y."/>
        </authorList>
    </citation>
    <scope>NUCLEOTIDE SEQUENCE</scope>
    <source>
        <strain evidence="8">1413</strain>
        <strain evidence="7">SRL2020-028</strain>
    </source>
</reference>
<dbReference type="PRINTS" id="PR00081">
    <property type="entry name" value="GDHRDH"/>
</dbReference>
<dbReference type="Pfam" id="PF13561">
    <property type="entry name" value="adh_short_C2"/>
    <property type="match status" value="1"/>
</dbReference>
<dbReference type="SUPFAM" id="SSF51735">
    <property type="entry name" value="NAD(P)-binding Rossmann-fold domains"/>
    <property type="match status" value="1"/>
</dbReference>
<dbReference type="GO" id="GO:0032787">
    <property type="term" value="P:monocarboxylic acid metabolic process"/>
    <property type="evidence" value="ECO:0007669"/>
    <property type="project" value="UniProtKB-ARBA"/>
</dbReference>
<name>A0A9P3Q0G4_9MYCO</name>
<dbReference type="InterPro" id="IPR020904">
    <property type="entry name" value="Sc_DH/Rdtase_CS"/>
</dbReference>
<keyword evidence="3" id="KW-0964">Secreted</keyword>
<dbReference type="Gene3D" id="3.40.50.720">
    <property type="entry name" value="NAD(P)-binding Rossmann-like Domain"/>
    <property type="match status" value="1"/>
</dbReference>
<organism evidence="8 9">
    <name type="scientific">Mycobacterium kiyosense</name>
    <dbReference type="NCBI Taxonomy" id="2871094"/>
    <lineage>
        <taxon>Bacteria</taxon>
        <taxon>Bacillati</taxon>
        <taxon>Actinomycetota</taxon>
        <taxon>Actinomycetes</taxon>
        <taxon>Mycobacteriales</taxon>
        <taxon>Mycobacteriaceae</taxon>
        <taxon>Mycobacterium</taxon>
    </lineage>
</organism>
<keyword evidence="9" id="KW-1185">Reference proteome</keyword>
<dbReference type="PRINTS" id="PR00080">
    <property type="entry name" value="SDRFAMILY"/>
</dbReference>
<gene>
    <name evidence="8" type="ORF">Mkiyose1413_04640</name>
    <name evidence="7" type="ORF">SRL2020028_00330</name>
</gene>
<protein>
    <recommendedName>
        <fullName evidence="5">3-oxoacyl-[acyl-carrier-protein] reductase MabA</fullName>
    </recommendedName>
</protein>
<dbReference type="CDD" id="cd05233">
    <property type="entry name" value="SDR_c"/>
    <property type="match status" value="1"/>
</dbReference>
<evidence type="ECO:0000313" key="7">
    <source>
        <dbReference type="EMBL" id="GLB80777.1"/>
    </source>
</evidence>
<dbReference type="FunFam" id="3.40.50.720:FF:000084">
    <property type="entry name" value="Short-chain dehydrogenase reductase"/>
    <property type="match status" value="1"/>
</dbReference>
<evidence type="ECO:0000256" key="4">
    <source>
        <dbReference type="ARBA" id="ARBA00023002"/>
    </source>
</evidence>
<evidence type="ECO:0000256" key="3">
    <source>
        <dbReference type="ARBA" id="ARBA00022512"/>
    </source>
</evidence>
<dbReference type="Proteomes" id="UP001165663">
    <property type="component" value="Unassembled WGS sequence"/>
</dbReference>
<evidence type="ECO:0000313" key="8">
    <source>
        <dbReference type="EMBL" id="GLD28581.1"/>
    </source>
</evidence>
<evidence type="ECO:0000256" key="5">
    <source>
        <dbReference type="ARBA" id="ARBA00040781"/>
    </source>
</evidence>
<sequence length="279" mass="29084">MATVTTNVHDREQSMDLGLAGARVVVTGGASNIGRGIVHVFAAEGARVVINDIDEPQAKRVRDEALARGAAAAEVAIADLTTQRGADIAIGTALDTWGGIDVLVNNAGWSGQQFFATDTNRDNWQRTIETNLFTAIGTTQAAIGPMKEAGGGAIAFIASDAAFGQIRTGVYGASKAAMIGLARTVAREHGRHGIRSNVICPGLVIPESPEAVGESSLWATGQDSVFNADQIDYMVKGTPLRRLTTAEDIGQATAWFCSPTAARQVTGQLISVSGGYTMP</sequence>
<evidence type="ECO:0000256" key="2">
    <source>
        <dbReference type="ARBA" id="ARBA00006484"/>
    </source>
</evidence>
<dbReference type="GO" id="GO:0004316">
    <property type="term" value="F:3-oxoacyl-[acyl-carrier-protein] reductase (NADPH) activity"/>
    <property type="evidence" value="ECO:0007669"/>
    <property type="project" value="UniProtKB-EC"/>
</dbReference>
<comment type="caution">
    <text evidence="8">The sequence shown here is derived from an EMBL/GenBank/DDBJ whole genome shotgun (WGS) entry which is preliminary data.</text>
</comment>
<dbReference type="InterPro" id="IPR036291">
    <property type="entry name" value="NAD(P)-bd_dom_sf"/>
</dbReference>
<evidence type="ECO:0000256" key="6">
    <source>
        <dbReference type="ARBA" id="ARBA00047400"/>
    </source>
</evidence>
<dbReference type="EMBL" id="BRXE01000001">
    <property type="protein sequence ID" value="GLB80777.1"/>
    <property type="molecule type" value="Genomic_DNA"/>
</dbReference>
<accession>A0A9P3Q0G4</accession>
<evidence type="ECO:0000256" key="1">
    <source>
        <dbReference type="ARBA" id="ARBA00004191"/>
    </source>
</evidence>
<dbReference type="InterPro" id="IPR002347">
    <property type="entry name" value="SDR_fam"/>
</dbReference>
<dbReference type="PANTHER" id="PTHR42879:SF2">
    <property type="entry name" value="3-OXOACYL-[ACYL-CARRIER-PROTEIN] REDUCTASE FABG"/>
    <property type="match status" value="1"/>
</dbReference>
<dbReference type="PROSITE" id="PS00061">
    <property type="entry name" value="ADH_SHORT"/>
    <property type="match status" value="1"/>
</dbReference>
<dbReference type="InterPro" id="IPR050259">
    <property type="entry name" value="SDR"/>
</dbReference>
<dbReference type="EMBL" id="BRZI01000002">
    <property type="protein sequence ID" value="GLD28581.1"/>
    <property type="molecule type" value="Genomic_DNA"/>
</dbReference>
<evidence type="ECO:0000313" key="9">
    <source>
        <dbReference type="Proteomes" id="UP001064782"/>
    </source>
</evidence>
<dbReference type="Proteomes" id="UP001064782">
    <property type="component" value="Unassembled WGS sequence"/>
</dbReference>
<dbReference type="PANTHER" id="PTHR42879">
    <property type="entry name" value="3-OXOACYL-(ACYL-CARRIER-PROTEIN) REDUCTASE"/>
    <property type="match status" value="1"/>
</dbReference>
<comment type="subcellular location">
    <subcellularLocation>
        <location evidence="1">Secreted</location>
        <location evidence="1">Cell wall</location>
    </subcellularLocation>
</comment>
<comment type="similarity">
    <text evidence="2">Belongs to the short-chain dehydrogenases/reductases (SDR) family.</text>
</comment>
<dbReference type="AlphaFoldDB" id="A0A9P3Q0G4"/>
<keyword evidence="4" id="KW-0560">Oxidoreductase</keyword>
<comment type="catalytic activity">
    <reaction evidence="6">
        <text>a (3R)-hydroxyacyl-[ACP] + NADP(+) = a 3-oxoacyl-[ACP] + NADPH + H(+)</text>
        <dbReference type="Rhea" id="RHEA:17397"/>
        <dbReference type="Rhea" id="RHEA-COMP:9916"/>
        <dbReference type="Rhea" id="RHEA-COMP:9945"/>
        <dbReference type="ChEBI" id="CHEBI:15378"/>
        <dbReference type="ChEBI" id="CHEBI:57783"/>
        <dbReference type="ChEBI" id="CHEBI:58349"/>
        <dbReference type="ChEBI" id="CHEBI:78776"/>
        <dbReference type="ChEBI" id="CHEBI:78827"/>
        <dbReference type="EC" id="1.1.1.100"/>
    </reaction>
    <physiologicalReaction direction="right-to-left" evidence="6">
        <dbReference type="Rhea" id="RHEA:17399"/>
    </physiologicalReaction>
</comment>
<keyword evidence="3" id="KW-0134">Cell wall</keyword>